<accession>A0A5C3LJD9</accession>
<dbReference type="AlphaFoldDB" id="A0A5C3LJD9"/>
<organism evidence="1 2">
    <name type="scientific">Crucibulum laeve</name>
    <dbReference type="NCBI Taxonomy" id="68775"/>
    <lineage>
        <taxon>Eukaryota</taxon>
        <taxon>Fungi</taxon>
        <taxon>Dikarya</taxon>
        <taxon>Basidiomycota</taxon>
        <taxon>Agaricomycotina</taxon>
        <taxon>Agaricomycetes</taxon>
        <taxon>Agaricomycetidae</taxon>
        <taxon>Agaricales</taxon>
        <taxon>Agaricineae</taxon>
        <taxon>Nidulariaceae</taxon>
        <taxon>Crucibulum</taxon>
    </lineage>
</organism>
<proteinExistence type="predicted"/>
<dbReference type="OrthoDB" id="417877at2759"/>
<sequence length="86" mass="10081">MIKGDMIEAKWLQRISNNNKGREGIPRLLEVYNSVRQSIGNYVLEIFQIQGMHCQFNAPGFEDVREGDEVELMKLKSLFENFIQKF</sequence>
<dbReference type="EMBL" id="ML213677">
    <property type="protein sequence ID" value="TFK32363.1"/>
    <property type="molecule type" value="Genomic_DNA"/>
</dbReference>
<name>A0A5C3LJD9_9AGAR</name>
<gene>
    <name evidence="1" type="ORF">BDQ12DRAFT_692561</name>
</gene>
<protein>
    <submittedName>
        <fullName evidence="1">Uncharacterized protein</fullName>
    </submittedName>
</protein>
<reference evidence="1 2" key="1">
    <citation type="journal article" date="2019" name="Nat. Ecol. Evol.">
        <title>Megaphylogeny resolves global patterns of mushroom evolution.</title>
        <authorList>
            <person name="Varga T."/>
            <person name="Krizsan K."/>
            <person name="Foldi C."/>
            <person name="Dima B."/>
            <person name="Sanchez-Garcia M."/>
            <person name="Sanchez-Ramirez S."/>
            <person name="Szollosi G.J."/>
            <person name="Szarkandi J.G."/>
            <person name="Papp V."/>
            <person name="Albert L."/>
            <person name="Andreopoulos W."/>
            <person name="Angelini C."/>
            <person name="Antonin V."/>
            <person name="Barry K.W."/>
            <person name="Bougher N.L."/>
            <person name="Buchanan P."/>
            <person name="Buyck B."/>
            <person name="Bense V."/>
            <person name="Catcheside P."/>
            <person name="Chovatia M."/>
            <person name="Cooper J."/>
            <person name="Damon W."/>
            <person name="Desjardin D."/>
            <person name="Finy P."/>
            <person name="Geml J."/>
            <person name="Haridas S."/>
            <person name="Hughes K."/>
            <person name="Justo A."/>
            <person name="Karasinski D."/>
            <person name="Kautmanova I."/>
            <person name="Kiss B."/>
            <person name="Kocsube S."/>
            <person name="Kotiranta H."/>
            <person name="LaButti K.M."/>
            <person name="Lechner B.E."/>
            <person name="Liimatainen K."/>
            <person name="Lipzen A."/>
            <person name="Lukacs Z."/>
            <person name="Mihaltcheva S."/>
            <person name="Morgado L.N."/>
            <person name="Niskanen T."/>
            <person name="Noordeloos M.E."/>
            <person name="Ohm R.A."/>
            <person name="Ortiz-Santana B."/>
            <person name="Ovrebo C."/>
            <person name="Racz N."/>
            <person name="Riley R."/>
            <person name="Savchenko A."/>
            <person name="Shiryaev A."/>
            <person name="Soop K."/>
            <person name="Spirin V."/>
            <person name="Szebenyi C."/>
            <person name="Tomsovsky M."/>
            <person name="Tulloss R.E."/>
            <person name="Uehling J."/>
            <person name="Grigoriev I.V."/>
            <person name="Vagvolgyi C."/>
            <person name="Papp T."/>
            <person name="Martin F.M."/>
            <person name="Miettinen O."/>
            <person name="Hibbett D.S."/>
            <person name="Nagy L.G."/>
        </authorList>
    </citation>
    <scope>NUCLEOTIDE SEQUENCE [LARGE SCALE GENOMIC DNA]</scope>
    <source>
        <strain evidence="1 2">CBS 166.37</strain>
    </source>
</reference>
<evidence type="ECO:0000313" key="1">
    <source>
        <dbReference type="EMBL" id="TFK32363.1"/>
    </source>
</evidence>
<dbReference type="Proteomes" id="UP000308652">
    <property type="component" value="Unassembled WGS sequence"/>
</dbReference>
<feature type="non-terminal residue" evidence="1">
    <location>
        <position position="86"/>
    </location>
</feature>
<keyword evidence="2" id="KW-1185">Reference proteome</keyword>
<evidence type="ECO:0000313" key="2">
    <source>
        <dbReference type="Proteomes" id="UP000308652"/>
    </source>
</evidence>